<dbReference type="FunFam" id="3.30.1490.10:FF:000001">
    <property type="entry name" value="30S ribosomal protein S8"/>
    <property type="match status" value="1"/>
</dbReference>
<evidence type="ECO:0000256" key="26">
    <source>
        <dbReference type="ARBA" id="ARBA00035516"/>
    </source>
</evidence>
<dbReference type="Proteomes" id="UP001632038">
    <property type="component" value="Unassembled WGS sequence"/>
</dbReference>
<feature type="transmembrane region" description="Helical" evidence="30">
    <location>
        <begin position="170"/>
        <end position="190"/>
    </location>
</feature>
<evidence type="ECO:0000256" key="17">
    <source>
        <dbReference type="ARBA" id="ARBA00022980"/>
    </source>
</evidence>
<dbReference type="Gene3D" id="3.30.1370.30">
    <property type="match status" value="1"/>
</dbReference>
<evidence type="ECO:0000256" key="15">
    <source>
        <dbReference type="ARBA" id="ARBA00022957"/>
    </source>
</evidence>
<keyword evidence="18 30" id="KW-1133">Transmembrane helix</keyword>
<dbReference type="Pfam" id="PF00410">
    <property type="entry name" value="Ribosomal_S8"/>
    <property type="match status" value="1"/>
</dbReference>
<evidence type="ECO:0000256" key="19">
    <source>
        <dbReference type="ARBA" id="ARBA00023027"/>
    </source>
</evidence>
<evidence type="ECO:0000256" key="2">
    <source>
        <dbReference type="ARBA" id="ARBA00004059"/>
    </source>
</evidence>
<evidence type="ECO:0000259" key="31">
    <source>
        <dbReference type="Pfam" id="PF01010"/>
    </source>
</evidence>
<evidence type="ECO:0000256" key="9">
    <source>
        <dbReference type="ARBA" id="ARBA00022640"/>
    </source>
</evidence>
<evidence type="ECO:0000313" key="33">
    <source>
        <dbReference type="Proteomes" id="UP001632038"/>
    </source>
</evidence>
<keyword evidence="11" id="KW-0874">Quinone</keyword>
<dbReference type="GO" id="GO:0048038">
    <property type="term" value="F:quinone binding"/>
    <property type="evidence" value="ECO:0007669"/>
    <property type="project" value="UniProtKB-KW"/>
</dbReference>
<keyword evidence="16" id="KW-1278">Translocase</keyword>
<dbReference type="NCBIfam" id="NF001109">
    <property type="entry name" value="PRK00136.1"/>
    <property type="match status" value="1"/>
</dbReference>
<evidence type="ECO:0000256" key="24">
    <source>
        <dbReference type="ARBA" id="ARBA00031649"/>
    </source>
</evidence>
<dbReference type="HAMAP" id="MF_01302_B">
    <property type="entry name" value="Ribosomal_uS8_B"/>
    <property type="match status" value="1"/>
</dbReference>
<comment type="catalytic activity">
    <reaction evidence="27">
        <text>a plastoquinone + NADPH + (n+1) H(+)(in) = a plastoquinol + NADP(+) + n H(+)(out)</text>
        <dbReference type="Rhea" id="RHEA:42612"/>
        <dbReference type="Rhea" id="RHEA-COMP:9561"/>
        <dbReference type="Rhea" id="RHEA-COMP:9562"/>
        <dbReference type="ChEBI" id="CHEBI:15378"/>
        <dbReference type="ChEBI" id="CHEBI:17757"/>
        <dbReference type="ChEBI" id="CHEBI:57783"/>
        <dbReference type="ChEBI" id="CHEBI:58349"/>
        <dbReference type="ChEBI" id="CHEBI:62192"/>
    </reaction>
</comment>
<keyword evidence="19" id="KW-0520">NAD</keyword>
<evidence type="ECO:0000256" key="29">
    <source>
        <dbReference type="RuleBase" id="RU003660"/>
    </source>
</evidence>
<evidence type="ECO:0000256" key="30">
    <source>
        <dbReference type="SAM" id="Phobius"/>
    </source>
</evidence>
<dbReference type="EMBL" id="JAVIJP010000008">
    <property type="protein sequence ID" value="KAL3648532.1"/>
    <property type="molecule type" value="Genomic_DNA"/>
</dbReference>
<keyword evidence="20" id="KW-0793">Thylakoid</keyword>
<evidence type="ECO:0000256" key="5">
    <source>
        <dbReference type="ARBA" id="ARBA00008200"/>
    </source>
</evidence>
<dbReference type="PANTHER" id="PTHR11758">
    <property type="entry name" value="40S RIBOSOMAL PROTEIN S15A"/>
    <property type="match status" value="1"/>
</dbReference>
<keyword evidence="17 29" id="KW-0689">Ribosomal protein</keyword>
<keyword evidence="9" id="KW-0934">Plastid</keyword>
<evidence type="ECO:0000256" key="14">
    <source>
        <dbReference type="ARBA" id="ARBA00022884"/>
    </source>
</evidence>
<organism evidence="32 33">
    <name type="scientific">Castilleja foliolosa</name>
    <dbReference type="NCBI Taxonomy" id="1961234"/>
    <lineage>
        <taxon>Eukaryota</taxon>
        <taxon>Viridiplantae</taxon>
        <taxon>Streptophyta</taxon>
        <taxon>Embryophyta</taxon>
        <taxon>Tracheophyta</taxon>
        <taxon>Spermatophyta</taxon>
        <taxon>Magnoliopsida</taxon>
        <taxon>eudicotyledons</taxon>
        <taxon>Gunneridae</taxon>
        <taxon>Pentapetalae</taxon>
        <taxon>asterids</taxon>
        <taxon>lamiids</taxon>
        <taxon>Lamiales</taxon>
        <taxon>Orobanchaceae</taxon>
        <taxon>Pedicularideae</taxon>
        <taxon>Castillejinae</taxon>
        <taxon>Castilleja</taxon>
    </lineage>
</organism>
<comment type="catalytic activity">
    <reaction evidence="28">
        <text>a plastoquinone + NADH + (n+1) H(+)(in) = a plastoquinol + NAD(+) + n H(+)(out)</text>
        <dbReference type="Rhea" id="RHEA:42608"/>
        <dbReference type="Rhea" id="RHEA-COMP:9561"/>
        <dbReference type="Rhea" id="RHEA-COMP:9562"/>
        <dbReference type="ChEBI" id="CHEBI:15378"/>
        <dbReference type="ChEBI" id="CHEBI:17757"/>
        <dbReference type="ChEBI" id="CHEBI:57540"/>
        <dbReference type="ChEBI" id="CHEBI:57945"/>
        <dbReference type="ChEBI" id="CHEBI:62192"/>
    </reaction>
</comment>
<comment type="caution">
    <text evidence="32">The sequence shown here is derived from an EMBL/GenBank/DDBJ whole genome shotgun (WGS) entry which is preliminary data.</text>
</comment>
<dbReference type="GO" id="GO:0019843">
    <property type="term" value="F:rRNA binding"/>
    <property type="evidence" value="ECO:0007669"/>
    <property type="project" value="UniProtKB-KW"/>
</dbReference>
<evidence type="ECO:0000256" key="4">
    <source>
        <dbReference type="ARBA" id="ARBA00006471"/>
    </source>
</evidence>
<dbReference type="PRINTS" id="PR01435">
    <property type="entry name" value="NPOXDRDTASE5"/>
</dbReference>
<keyword evidence="21 30" id="KW-0472">Membrane</keyword>
<keyword evidence="22 29" id="KW-0687">Ribonucleoprotein</keyword>
<keyword evidence="12" id="KW-0699">rRNA-binding</keyword>
<keyword evidence="8" id="KW-0150">Chloroplast</keyword>
<proteinExistence type="inferred from homology"/>
<dbReference type="InterPro" id="IPR035987">
    <property type="entry name" value="Ribosomal_uS8_sf"/>
</dbReference>
<comment type="subunit">
    <text evidence="6">NDH is composed of at least 16 different subunits, 5 of which are encoded in the nucleus.</text>
</comment>
<dbReference type="PROSITE" id="PS00053">
    <property type="entry name" value="RIBOSOMAL_S8"/>
    <property type="match status" value="1"/>
</dbReference>
<dbReference type="GO" id="GO:0009535">
    <property type="term" value="C:chloroplast thylakoid membrane"/>
    <property type="evidence" value="ECO:0007669"/>
    <property type="project" value="UniProtKB-SubCell"/>
</dbReference>
<sequence>MGRDTIAEIITSIRNADMDRKRVVRIASTNITENIVKILFREGFIENVRKHREKNNYFLVLTLRHRRNRKRPYRNFLNLKRISRPGLRIYSNSQRIPRILGGMGIVILSTSRGIMTDREARLEGIGGEILCYICDENVRKNNGRQPFINIVHQDNKKPFSYPYESDNTMLFPLLVLVLFTLFVGFLGIPFNQEGTGLDILSKWLAPSINLLHQKLRDSAGWYEFLKDATFSVSIAYFGIFLASFLYKPIYSSFKSFDLINSFIKIGPKRSYWDKIINVLYDWSYNRAYIDAFYTISFTGSIRGLAQLTHFFDRRIILVLQLLHKVLAWTIQRLEKVFY</sequence>
<evidence type="ECO:0000256" key="21">
    <source>
        <dbReference type="ARBA" id="ARBA00023136"/>
    </source>
</evidence>
<dbReference type="FunFam" id="3.30.1370.30:FF:000004">
    <property type="entry name" value="30S ribosomal protein S8, chloroplastic"/>
    <property type="match status" value="1"/>
</dbReference>
<dbReference type="InterPro" id="IPR000630">
    <property type="entry name" value="Ribosomal_uS8"/>
</dbReference>
<comment type="similarity">
    <text evidence="4 29">Belongs to the universal ribosomal protein uS8 family.</text>
</comment>
<evidence type="ECO:0000256" key="27">
    <source>
        <dbReference type="ARBA" id="ARBA00047726"/>
    </source>
</evidence>
<evidence type="ECO:0000256" key="20">
    <source>
        <dbReference type="ARBA" id="ARBA00023078"/>
    </source>
</evidence>
<name>A0ABD3E429_9LAMI</name>
<evidence type="ECO:0000256" key="11">
    <source>
        <dbReference type="ARBA" id="ARBA00022719"/>
    </source>
</evidence>
<evidence type="ECO:0000256" key="3">
    <source>
        <dbReference type="ARBA" id="ARBA00004454"/>
    </source>
</evidence>
<dbReference type="InterPro" id="IPR002128">
    <property type="entry name" value="NADH_UbQ_OxRdtase_chlpt_su5_C"/>
</dbReference>
<evidence type="ECO:0000256" key="6">
    <source>
        <dbReference type="ARBA" id="ARBA00011199"/>
    </source>
</evidence>
<dbReference type="InterPro" id="IPR047863">
    <property type="entry name" value="Ribosomal_uS8_CS"/>
</dbReference>
<evidence type="ECO:0000256" key="23">
    <source>
        <dbReference type="ARBA" id="ARBA00029876"/>
    </source>
</evidence>
<gene>
    <name evidence="32" type="ORF">CASFOL_007956</name>
</gene>
<comment type="similarity">
    <text evidence="5">Belongs to the complex I subunit 5 family.</text>
</comment>
<dbReference type="SUPFAM" id="SSF56047">
    <property type="entry name" value="Ribosomal protein S8"/>
    <property type="match status" value="1"/>
</dbReference>
<dbReference type="Gene3D" id="3.30.1490.10">
    <property type="match status" value="1"/>
</dbReference>
<evidence type="ECO:0000256" key="10">
    <source>
        <dbReference type="ARBA" id="ARBA00022692"/>
    </source>
</evidence>
<feature type="transmembrane region" description="Helical" evidence="30">
    <location>
        <begin position="228"/>
        <end position="246"/>
    </location>
</feature>
<keyword evidence="10 30" id="KW-0812">Transmembrane</keyword>
<evidence type="ECO:0000256" key="13">
    <source>
        <dbReference type="ARBA" id="ARBA00022857"/>
    </source>
</evidence>
<dbReference type="GO" id="GO:1990904">
    <property type="term" value="C:ribonucleoprotein complex"/>
    <property type="evidence" value="ECO:0007669"/>
    <property type="project" value="UniProtKB-KW"/>
</dbReference>
<evidence type="ECO:0000256" key="8">
    <source>
        <dbReference type="ARBA" id="ARBA00022528"/>
    </source>
</evidence>
<evidence type="ECO:0000256" key="25">
    <source>
        <dbReference type="ARBA" id="ARBA00035153"/>
    </source>
</evidence>
<keyword evidence="15" id="KW-0618">Plastoquinone</keyword>
<keyword evidence="33" id="KW-1185">Reference proteome</keyword>
<feature type="domain" description="NADH:ubiquinone/plastoquinone oxidoreductase chloroplast chain 5 C-terminal" evidence="31">
    <location>
        <begin position="134"/>
        <end position="312"/>
    </location>
</feature>
<evidence type="ECO:0000256" key="22">
    <source>
        <dbReference type="ARBA" id="ARBA00023274"/>
    </source>
</evidence>
<protein>
    <recommendedName>
        <fullName evidence="7">NAD(P)H-quinone oxidoreductase subunit 5, chloroplastic</fullName>
    </recommendedName>
    <alternativeName>
        <fullName evidence="26">30S ribosomal protein S8, chloroplastic</fullName>
    </alternativeName>
    <alternativeName>
        <fullName evidence="24">NAD(P)H dehydrogenase subunit 5</fullName>
    </alternativeName>
    <alternativeName>
        <fullName evidence="23">NADH-plastoquinone oxidoreductase subunit 5</fullName>
    </alternativeName>
    <alternativeName>
        <fullName evidence="25">Small ribosomal subunit protein uS8c</fullName>
    </alternativeName>
</protein>
<evidence type="ECO:0000256" key="28">
    <source>
        <dbReference type="ARBA" id="ARBA00048026"/>
    </source>
</evidence>
<comment type="function">
    <text evidence="1">One of the primary rRNA binding proteins, it binds directly to 16S rRNA central domain where it helps coordinate assembly of the platform of the 30S subunit.</text>
</comment>
<comment type="subcellular location">
    <subcellularLocation>
        <location evidence="3">Plastid</location>
        <location evidence="3">Chloroplast thylakoid membrane</location>
        <topology evidence="3">Multi-pass membrane protein</topology>
    </subcellularLocation>
</comment>
<keyword evidence="14" id="KW-0694">RNA-binding</keyword>
<dbReference type="Pfam" id="PF01010">
    <property type="entry name" value="Proton_antipo_C"/>
    <property type="match status" value="1"/>
</dbReference>
<evidence type="ECO:0000313" key="32">
    <source>
        <dbReference type="EMBL" id="KAL3648532.1"/>
    </source>
</evidence>
<evidence type="ECO:0000256" key="18">
    <source>
        <dbReference type="ARBA" id="ARBA00022989"/>
    </source>
</evidence>
<accession>A0ABD3E429</accession>
<evidence type="ECO:0000256" key="12">
    <source>
        <dbReference type="ARBA" id="ARBA00022730"/>
    </source>
</evidence>
<evidence type="ECO:0000256" key="1">
    <source>
        <dbReference type="ARBA" id="ARBA00002569"/>
    </source>
</evidence>
<dbReference type="AlphaFoldDB" id="A0ABD3E429"/>
<dbReference type="GO" id="GO:0005840">
    <property type="term" value="C:ribosome"/>
    <property type="evidence" value="ECO:0007669"/>
    <property type="project" value="UniProtKB-KW"/>
</dbReference>
<evidence type="ECO:0000256" key="16">
    <source>
        <dbReference type="ARBA" id="ARBA00022967"/>
    </source>
</evidence>
<reference evidence="33" key="1">
    <citation type="journal article" date="2024" name="IScience">
        <title>Strigolactones Initiate the Formation of Haustorium-like Structures in Castilleja.</title>
        <authorList>
            <person name="Buerger M."/>
            <person name="Peterson D."/>
            <person name="Chory J."/>
        </authorList>
    </citation>
    <scope>NUCLEOTIDE SEQUENCE [LARGE SCALE GENOMIC DNA]</scope>
</reference>
<keyword evidence="13" id="KW-0521">NADP</keyword>
<comment type="function">
    <text evidence="2">NDH shuttles electrons from NAD(P)H:plastoquinone, via FMN and iron-sulfur (Fe-S) centers, to quinones in the photosynthetic chain and possibly in a chloroplast respiratory chain. The immediate electron acceptor for the enzyme in this species is believed to be plastoquinone. Couples the redox reaction to proton translocation, and thus conserves the redox energy in a proton gradient.</text>
</comment>
<evidence type="ECO:0000256" key="7">
    <source>
        <dbReference type="ARBA" id="ARBA00018648"/>
    </source>
</evidence>